<evidence type="ECO:0000313" key="1">
    <source>
        <dbReference type="EMBL" id="KAI0305687.1"/>
    </source>
</evidence>
<sequence>MSLLPPGRPIARDHIYGNPNVSEEEDSVFAFQAPPNRPHFVNHAGTEGQLGTDIVMATTPQPSLIVSNLQADASYSHESSAVWGTCTHDGSMKVQQGSLTVLGTTPFSTPGPARTISQAPPLRCPRGAFSALSMSHHVDKSSHEIMDVPLPFSTPGPVVSACPPNRCAANNRPATARLHSRHEEVLPVIRKGNTFHVPGSWTSEAERLDTPSFPIRDDGEYFF</sequence>
<evidence type="ECO:0000313" key="2">
    <source>
        <dbReference type="Proteomes" id="UP001203297"/>
    </source>
</evidence>
<gene>
    <name evidence="1" type="ORF">B0F90DRAFT_1815270</name>
</gene>
<reference evidence="1" key="1">
    <citation type="journal article" date="2022" name="New Phytol.">
        <title>Evolutionary transition to the ectomycorrhizal habit in the genomes of a hyperdiverse lineage of mushroom-forming fungi.</title>
        <authorList>
            <person name="Looney B."/>
            <person name="Miyauchi S."/>
            <person name="Morin E."/>
            <person name="Drula E."/>
            <person name="Courty P.E."/>
            <person name="Kohler A."/>
            <person name="Kuo A."/>
            <person name="LaButti K."/>
            <person name="Pangilinan J."/>
            <person name="Lipzen A."/>
            <person name="Riley R."/>
            <person name="Andreopoulos W."/>
            <person name="He G."/>
            <person name="Johnson J."/>
            <person name="Nolan M."/>
            <person name="Tritt A."/>
            <person name="Barry K.W."/>
            <person name="Grigoriev I.V."/>
            <person name="Nagy L.G."/>
            <person name="Hibbett D."/>
            <person name="Henrissat B."/>
            <person name="Matheny P.B."/>
            <person name="Labbe J."/>
            <person name="Martin F.M."/>
        </authorList>
    </citation>
    <scope>NUCLEOTIDE SEQUENCE</scope>
    <source>
        <strain evidence="1">BPL690</strain>
    </source>
</reference>
<name>A0AAD4M8D7_9AGAM</name>
<accession>A0AAD4M8D7</accession>
<organism evidence="1 2">
    <name type="scientific">Multifurca ochricompacta</name>
    <dbReference type="NCBI Taxonomy" id="376703"/>
    <lineage>
        <taxon>Eukaryota</taxon>
        <taxon>Fungi</taxon>
        <taxon>Dikarya</taxon>
        <taxon>Basidiomycota</taxon>
        <taxon>Agaricomycotina</taxon>
        <taxon>Agaricomycetes</taxon>
        <taxon>Russulales</taxon>
        <taxon>Russulaceae</taxon>
        <taxon>Multifurca</taxon>
    </lineage>
</organism>
<comment type="caution">
    <text evidence="1">The sequence shown here is derived from an EMBL/GenBank/DDBJ whole genome shotgun (WGS) entry which is preliminary data.</text>
</comment>
<dbReference type="Proteomes" id="UP001203297">
    <property type="component" value="Unassembled WGS sequence"/>
</dbReference>
<keyword evidence="2" id="KW-1185">Reference proteome</keyword>
<protein>
    <submittedName>
        <fullName evidence="1">Uncharacterized protein</fullName>
    </submittedName>
</protein>
<dbReference type="EMBL" id="WTXG01000005">
    <property type="protein sequence ID" value="KAI0305687.1"/>
    <property type="molecule type" value="Genomic_DNA"/>
</dbReference>
<dbReference type="AlphaFoldDB" id="A0AAD4M8D7"/>
<proteinExistence type="predicted"/>